<dbReference type="Pfam" id="PF05673">
    <property type="entry name" value="DUF815"/>
    <property type="match status" value="1"/>
</dbReference>
<gene>
    <name evidence="2" type="ORF">EDC14_10341</name>
</gene>
<dbReference type="Proteomes" id="UP000295008">
    <property type="component" value="Unassembled WGS sequence"/>
</dbReference>
<dbReference type="OrthoDB" id="9812140at2"/>
<dbReference type="Gene3D" id="3.40.50.300">
    <property type="entry name" value="P-loop containing nucleotide triphosphate hydrolases"/>
    <property type="match status" value="1"/>
</dbReference>
<dbReference type="InterPro" id="IPR003593">
    <property type="entry name" value="AAA+_ATPase"/>
</dbReference>
<dbReference type="SUPFAM" id="SSF52540">
    <property type="entry name" value="P-loop containing nucleoside triphosphate hydrolases"/>
    <property type="match status" value="1"/>
</dbReference>
<dbReference type="RefSeq" id="WP_132016254.1">
    <property type="nucleotide sequence ID" value="NZ_SLUN01000034.1"/>
</dbReference>
<evidence type="ECO:0000259" key="1">
    <source>
        <dbReference type="SMART" id="SM00382"/>
    </source>
</evidence>
<name>A0A4R1R766_HYDET</name>
<dbReference type="PANTHER" id="PTHR42935:SF1">
    <property type="entry name" value="SLR0930 PROTEIN"/>
    <property type="match status" value="1"/>
</dbReference>
<sequence>MLTDVEPIQESLQKLILLRSLNADPLLKELTQSAAGTFLNGWYGTLLEQYPDSPNPWAEYLWTAVKKNENFFSLAAERQQAVSLPAAIQSAFLSDLQILAGLLRWQPGKLVGLPAGETLPPDPGFQALMDGDCSACLHWLGAWYARNGAGIFSSYASFAWNSKTKKLRPVSHPDPITLDGLIGYQSHKQALLQNTKQFLKGLPANNVLLYGDRGTGKSSLVKALGNHLAGEGLRMVEVNKDDLGDFPELVQPLSKRGLKFIIFVDDLSFESSESQYKHLKAVLEGGLASRPQNLLIYATSNRRHLIRETLAERDEDLHFNDAVQEKLSLADRFGLTITFSSPDQAEYLAIVQGLAAQRGIRLEAAELNQRAIQWERFQNGRSGRTAKQFIDHLQGELELYKLN</sequence>
<dbReference type="CDD" id="cd00009">
    <property type="entry name" value="AAA"/>
    <property type="match status" value="1"/>
</dbReference>
<feature type="domain" description="AAA+ ATPase" evidence="1">
    <location>
        <begin position="203"/>
        <end position="321"/>
    </location>
</feature>
<evidence type="ECO:0000313" key="3">
    <source>
        <dbReference type="Proteomes" id="UP000295008"/>
    </source>
</evidence>
<dbReference type="SMART" id="SM00382">
    <property type="entry name" value="AAA"/>
    <property type="match status" value="1"/>
</dbReference>
<dbReference type="EMBL" id="SLUN01000034">
    <property type="protein sequence ID" value="TCL61446.1"/>
    <property type="molecule type" value="Genomic_DNA"/>
</dbReference>
<dbReference type="AlphaFoldDB" id="A0A4R1R766"/>
<dbReference type="PANTHER" id="PTHR42935">
    <property type="entry name" value="SLR0930 PROTEIN"/>
    <property type="match status" value="1"/>
</dbReference>
<reference evidence="2 3" key="1">
    <citation type="submission" date="2019-03" db="EMBL/GenBank/DDBJ databases">
        <title>Genomic Encyclopedia of Type Strains, Phase IV (KMG-IV): sequencing the most valuable type-strain genomes for metagenomic binning, comparative biology and taxonomic classification.</title>
        <authorList>
            <person name="Goeker M."/>
        </authorList>
    </citation>
    <scope>NUCLEOTIDE SEQUENCE [LARGE SCALE GENOMIC DNA]</scope>
    <source>
        <strain evidence="2 3">LX-B</strain>
    </source>
</reference>
<organism evidence="2 3">
    <name type="scientific">Hydrogenispora ethanolica</name>
    <dbReference type="NCBI Taxonomy" id="1082276"/>
    <lineage>
        <taxon>Bacteria</taxon>
        <taxon>Bacillati</taxon>
        <taxon>Bacillota</taxon>
        <taxon>Hydrogenispora</taxon>
    </lineage>
</organism>
<comment type="caution">
    <text evidence="2">The sequence shown here is derived from an EMBL/GenBank/DDBJ whole genome shotgun (WGS) entry which is preliminary data.</text>
</comment>
<dbReference type="InterPro" id="IPR008533">
    <property type="entry name" value="DUF815"/>
</dbReference>
<keyword evidence="3" id="KW-1185">Reference proteome</keyword>
<proteinExistence type="predicted"/>
<evidence type="ECO:0000313" key="2">
    <source>
        <dbReference type="EMBL" id="TCL61446.1"/>
    </source>
</evidence>
<dbReference type="InterPro" id="IPR027417">
    <property type="entry name" value="P-loop_NTPase"/>
</dbReference>
<accession>A0A4R1R766</accession>
<protein>
    <submittedName>
        <fullName evidence="2">Putative AAA+ superfamily ATPase</fullName>
    </submittedName>
</protein>